<dbReference type="InterPro" id="IPR000189">
    <property type="entry name" value="Transglyc_AS"/>
</dbReference>
<dbReference type="SUPFAM" id="SSF53955">
    <property type="entry name" value="Lysozyme-like"/>
    <property type="match status" value="1"/>
</dbReference>
<feature type="region of interest" description="Disordered" evidence="2">
    <location>
        <begin position="31"/>
        <end position="78"/>
    </location>
</feature>
<evidence type="ECO:0000313" key="4">
    <source>
        <dbReference type="EMBL" id="OGI38493.1"/>
    </source>
</evidence>
<dbReference type="SMART" id="SM00257">
    <property type="entry name" value="LysM"/>
    <property type="match status" value="1"/>
</dbReference>
<evidence type="ECO:0000259" key="3">
    <source>
        <dbReference type="PROSITE" id="PS51782"/>
    </source>
</evidence>
<proteinExistence type="inferred from homology"/>
<dbReference type="GO" id="GO:0008933">
    <property type="term" value="F:peptidoglycan lytic transglycosylase activity"/>
    <property type="evidence" value="ECO:0007669"/>
    <property type="project" value="InterPro"/>
</dbReference>
<accession>A0A1F6T027</accession>
<dbReference type="PROSITE" id="PS51782">
    <property type="entry name" value="LYSM"/>
    <property type="match status" value="1"/>
</dbReference>
<dbReference type="SUPFAM" id="SSF54106">
    <property type="entry name" value="LysM domain"/>
    <property type="match status" value="1"/>
</dbReference>
<dbReference type="PANTHER" id="PTHR37423:SF2">
    <property type="entry name" value="MEMBRANE-BOUND LYTIC MUREIN TRANSGLYCOSYLASE C"/>
    <property type="match status" value="1"/>
</dbReference>
<feature type="compositionally biased region" description="Low complexity" evidence="2">
    <location>
        <begin position="38"/>
        <end position="52"/>
    </location>
</feature>
<dbReference type="InterPro" id="IPR018392">
    <property type="entry name" value="LysM"/>
</dbReference>
<organism evidence="4 5">
    <name type="scientific">Candidatus Muproteobacteria bacterium RBG_16_62_13</name>
    <dbReference type="NCBI Taxonomy" id="1817756"/>
    <lineage>
        <taxon>Bacteria</taxon>
        <taxon>Pseudomonadati</taxon>
        <taxon>Pseudomonadota</taxon>
        <taxon>Candidatus Muproteobacteria</taxon>
    </lineage>
</organism>
<gene>
    <name evidence="4" type="ORF">A2140_10445</name>
</gene>
<dbReference type="Gene3D" id="3.10.350.10">
    <property type="entry name" value="LysM domain"/>
    <property type="match status" value="1"/>
</dbReference>
<dbReference type="EMBL" id="MFSQ01000122">
    <property type="protein sequence ID" value="OGI38493.1"/>
    <property type="molecule type" value="Genomic_DNA"/>
</dbReference>
<comment type="similarity">
    <text evidence="1">Belongs to the transglycosylase Slt family.</text>
</comment>
<sequence length="426" mass="47257">METIRSTALQRPIILSLTVLLFLGGCATSSPPNPDKQALSAPAPSSAAPATAEPVKPTARTVDTNAPRDTDPAKRVAPADHADVWARMRAGFAMKKLDSPLVAVHERWFASNPEYIARMNDRARLYLHYIVEELERRGMPTELALLPAVESAYQPYALSRARASGLWQFIAPTGQLYGLKMNWWYDGRRDVLAATQAALDYLEKLYSEFDGDWHLALAAYNAGEGKIGRMMAYNQQRGKSTDYIHLKLRRETINYVPKLQAIVNIVANPEKYGITLARIPNKPYFAKVETGSQIDLGVVAKMIDVPVADLQVINPGYTRWATAPDGPHHLLVPADKKDALIEGLNKLPAGERIQYRHHVVVRGDTLHEVSRRYGVAIDVLRTTNNMHSNLLRPGQGLLIPVSTRSLTPVVYAQRNARAVPVAIRNP</sequence>
<dbReference type="InterPro" id="IPR008258">
    <property type="entry name" value="Transglycosylase_SLT_dom_1"/>
</dbReference>
<dbReference type="PROSITE" id="PS00922">
    <property type="entry name" value="TRANSGLYCOSYLASE"/>
    <property type="match status" value="1"/>
</dbReference>
<feature type="compositionally biased region" description="Basic and acidic residues" evidence="2">
    <location>
        <begin position="66"/>
        <end position="78"/>
    </location>
</feature>
<dbReference type="CDD" id="cd16894">
    <property type="entry name" value="MltD-like"/>
    <property type="match status" value="1"/>
</dbReference>
<dbReference type="Proteomes" id="UP000178379">
    <property type="component" value="Unassembled WGS sequence"/>
</dbReference>
<dbReference type="CDD" id="cd00118">
    <property type="entry name" value="LysM"/>
    <property type="match status" value="1"/>
</dbReference>
<dbReference type="Pfam" id="PF01464">
    <property type="entry name" value="SLT"/>
    <property type="match status" value="1"/>
</dbReference>
<dbReference type="STRING" id="1817756.A2140_10445"/>
<comment type="caution">
    <text evidence="4">The sequence shown here is derived from an EMBL/GenBank/DDBJ whole genome shotgun (WGS) entry which is preliminary data.</text>
</comment>
<dbReference type="PANTHER" id="PTHR37423">
    <property type="entry name" value="SOLUBLE LYTIC MUREIN TRANSGLYCOSYLASE-RELATED"/>
    <property type="match status" value="1"/>
</dbReference>
<evidence type="ECO:0000256" key="2">
    <source>
        <dbReference type="SAM" id="MobiDB-lite"/>
    </source>
</evidence>
<dbReference type="Pfam" id="PF01476">
    <property type="entry name" value="LysM"/>
    <property type="match status" value="1"/>
</dbReference>
<dbReference type="GO" id="GO:0016020">
    <property type="term" value="C:membrane"/>
    <property type="evidence" value="ECO:0007669"/>
    <property type="project" value="InterPro"/>
</dbReference>
<dbReference type="InterPro" id="IPR036779">
    <property type="entry name" value="LysM_dom_sf"/>
</dbReference>
<dbReference type="InterPro" id="IPR023346">
    <property type="entry name" value="Lysozyme-like_dom_sf"/>
</dbReference>
<dbReference type="PROSITE" id="PS51257">
    <property type="entry name" value="PROKAR_LIPOPROTEIN"/>
    <property type="match status" value="1"/>
</dbReference>
<evidence type="ECO:0000256" key="1">
    <source>
        <dbReference type="ARBA" id="ARBA00007734"/>
    </source>
</evidence>
<dbReference type="GO" id="GO:0000270">
    <property type="term" value="P:peptidoglycan metabolic process"/>
    <property type="evidence" value="ECO:0007669"/>
    <property type="project" value="InterPro"/>
</dbReference>
<protein>
    <recommendedName>
        <fullName evidence="3">LysM domain-containing protein</fullName>
    </recommendedName>
</protein>
<dbReference type="Gene3D" id="1.10.530.10">
    <property type="match status" value="1"/>
</dbReference>
<feature type="domain" description="LysM" evidence="3">
    <location>
        <begin position="356"/>
        <end position="399"/>
    </location>
</feature>
<evidence type="ECO:0000313" key="5">
    <source>
        <dbReference type="Proteomes" id="UP000178379"/>
    </source>
</evidence>
<feature type="non-terminal residue" evidence="4">
    <location>
        <position position="426"/>
    </location>
</feature>
<dbReference type="AlphaFoldDB" id="A0A1F6T027"/>
<name>A0A1F6T027_9PROT</name>
<reference evidence="4 5" key="1">
    <citation type="journal article" date="2016" name="Nat. Commun.">
        <title>Thousands of microbial genomes shed light on interconnected biogeochemical processes in an aquifer system.</title>
        <authorList>
            <person name="Anantharaman K."/>
            <person name="Brown C.T."/>
            <person name="Hug L.A."/>
            <person name="Sharon I."/>
            <person name="Castelle C.J."/>
            <person name="Probst A.J."/>
            <person name="Thomas B.C."/>
            <person name="Singh A."/>
            <person name="Wilkins M.J."/>
            <person name="Karaoz U."/>
            <person name="Brodie E.L."/>
            <person name="Williams K.H."/>
            <person name="Hubbard S.S."/>
            <person name="Banfield J.F."/>
        </authorList>
    </citation>
    <scope>NUCLEOTIDE SEQUENCE [LARGE SCALE GENOMIC DNA]</scope>
</reference>